<sequence length="608" mass="66472">MQIFPISSDMLYKEASSLSRGNGRDSFAFNQLFTKFFKNTPAEITPNLFYDSVDKNTSFFSTEAPYDNSAELRVDVSTLYPSSSSIDDIRFTDSELQKVIDSLAAQGAATETVQNLLGSPNGTAIGDVIQAVAYEAPVRLSESDMINIRSLANKLDSSGQLGERVLSDFRQGRSVQAWDRLSKALSSYDPNVKLSISHKEIVSLGKALGANSATLDALSKSFKGSKELSLTPDQLRNLLVPLQQQMTNKIDAQSKLASQLEGALMPVIKEAKKRMDEEISAGTIESRRSEQSKILIQDTVTKNGIANIQQQDVASETLNKIQGAEQTQDTVTKNGIANTQQQDVASETLNKIQGARQNTDSAKFAGQFQPQTGDKENLFQGKNSGDGLFEKNNGQDSKGLLSDNKGKGVTTTSSNPWESLAQRLGVNQSVGTVIPLQQPIQQNAQLTAIDRLAARMFSQIEQGAFSALRNGTSKLELTLNPLELGTVNVLLTTKNGEVSALLRPERAETTAALLQQMDSLRAELEQQGLKVAKVEVQTQLKDEQNMHWQGMDQHNSSQEQSERVRDLERLRMLGRVGQEDNGVEISLAHNMHNNSMTAGNTSRVDIIA</sequence>
<dbReference type="Proteomes" id="UP000002430">
    <property type="component" value="Chromosome"/>
</dbReference>
<evidence type="ECO:0000256" key="1">
    <source>
        <dbReference type="SAM" id="MobiDB-lite"/>
    </source>
</evidence>
<accession>Q1MQV5</accession>
<feature type="domain" description="Flagellar hook-length control protein-like C-terminal" evidence="2">
    <location>
        <begin position="466"/>
        <end position="544"/>
    </location>
</feature>
<reference evidence="3 4" key="1">
    <citation type="submission" date="2005-11" db="EMBL/GenBank/DDBJ databases">
        <title>The complete genome sequence of Lawsonia intracellularis: the causative agent of proliferative enteropathy.</title>
        <authorList>
            <person name="Kaur K."/>
            <person name="Zhang Q."/>
            <person name="Beckler D."/>
            <person name="Munir S."/>
            <person name="Li L."/>
            <person name="Kinsley K."/>
            <person name="Herron L."/>
            <person name="Peterson A."/>
            <person name="May B."/>
            <person name="Singh S."/>
            <person name="Gebhart C."/>
            <person name="Kapur V."/>
        </authorList>
    </citation>
    <scope>NUCLEOTIDE SEQUENCE [LARGE SCALE GENOMIC DNA]</scope>
    <source>
        <strain evidence="3 4">PHE/MN1-00</strain>
    </source>
</reference>
<dbReference type="OrthoDB" id="5468982at2"/>
<keyword evidence="3" id="KW-0282">Flagellum</keyword>
<keyword evidence="4" id="KW-1185">Reference proteome</keyword>
<name>Q1MQV5_LAWIP</name>
<evidence type="ECO:0000313" key="3">
    <source>
        <dbReference type="EMBL" id="CAJ54622.1"/>
    </source>
</evidence>
<dbReference type="eggNOG" id="COG3144">
    <property type="taxonomic scope" value="Bacteria"/>
</dbReference>
<dbReference type="Pfam" id="PF02120">
    <property type="entry name" value="Flg_hook"/>
    <property type="match status" value="1"/>
</dbReference>
<dbReference type="InterPro" id="IPR038610">
    <property type="entry name" value="FliK-like_C_sf"/>
</dbReference>
<dbReference type="RefSeq" id="WP_011526651.1">
    <property type="nucleotide sequence ID" value="NC_008011.1"/>
</dbReference>
<dbReference type="STRING" id="363253.LI0568"/>
<dbReference type="Gene3D" id="3.30.750.140">
    <property type="match status" value="1"/>
</dbReference>
<keyword evidence="3" id="KW-0966">Cell projection</keyword>
<evidence type="ECO:0000313" key="4">
    <source>
        <dbReference type="Proteomes" id="UP000002430"/>
    </source>
</evidence>
<dbReference type="CDD" id="cd17470">
    <property type="entry name" value="T3SS_Flik_C"/>
    <property type="match status" value="1"/>
</dbReference>
<keyword evidence="3" id="KW-0969">Cilium</keyword>
<dbReference type="InterPro" id="IPR021136">
    <property type="entry name" value="Flagellar_hook_control-like_C"/>
</dbReference>
<gene>
    <name evidence="3" type="ordered locus">LI0568</name>
</gene>
<dbReference type="EMBL" id="AM180252">
    <property type="protein sequence ID" value="CAJ54622.1"/>
    <property type="molecule type" value="Genomic_DNA"/>
</dbReference>
<organism evidence="3 4">
    <name type="scientific">Lawsonia intracellularis (strain PHE/MN1-00)</name>
    <dbReference type="NCBI Taxonomy" id="363253"/>
    <lineage>
        <taxon>Bacteria</taxon>
        <taxon>Pseudomonadati</taxon>
        <taxon>Thermodesulfobacteriota</taxon>
        <taxon>Desulfovibrionia</taxon>
        <taxon>Desulfovibrionales</taxon>
        <taxon>Desulfovibrionaceae</taxon>
        <taxon>Lawsonia</taxon>
    </lineage>
</organism>
<protein>
    <submittedName>
        <fullName evidence="3">Flagellar hook-length control protein</fullName>
    </submittedName>
</protein>
<evidence type="ECO:0000259" key="2">
    <source>
        <dbReference type="Pfam" id="PF02120"/>
    </source>
</evidence>
<proteinExistence type="predicted"/>
<feature type="region of interest" description="Disordered" evidence="1">
    <location>
        <begin position="366"/>
        <end position="415"/>
    </location>
</feature>
<dbReference type="AlphaFoldDB" id="Q1MQV5"/>
<dbReference type="KEGG" id="lip:LI0568"/>
<dbReference type="HOGENOM" id="CLU_433282_0_0_7"/>